<protein>
    <recommendedName>
        <fullName evidence="10">Sugar phosphate transporter domain-containing protein</fullName>
    </recommendedName>
</protein>
<evidence type="ECO:0000256" key="4">
    <source>
        <dbReference type="ARBA" id="ARBA00011182"/>
    </source>
</evidence>
<evidence type="ECO:0000256" key="5">
    <source>
        <dbReference type="ARBA" id="ARBA00022692"/>
    </source>
</evidence>
<keyword evidence="12" id="KW-1185">Reference proteome</keyword>
<feature type="transmembrane region" description="Helical" evidence="9">
    <location>
        <begin position="251"/>
        <end position="269"/>
    </location>
</feature>
<evidence type="ECO:0000256" key="9">
    <source>
        <dbReference type="SAM" id="Phobius"/>
    </source>
</evidence>
<feature type="domain" description="Sugar phosphate transporter" evidence="10">
    <location>
        <begin position="76"/>
        <end position="361"/>
    </location>
</feature>
<dbReference type="AlphaFoldDB" id="A0A517KYV3"/>
<feature type="transmembrane region" description="Helical" evidence="9">
    <location>
        <begin position="138"/>
        <end position="161"/>
    </location>
</feature>
<feature type="region of interest" description="Disordered" evidence="8">
    <location>
        <begin position="1"/>
        <end position="26"/>
    </location>
</feature>
<evidence type="ECO:0000313" key="12">
    <source>
        <dbReference type="Proteomes" id="UP000316270"/>
    </source>
</evidence>
<dbReference type="PANTHER" id="PTHR11132">
    <property type="entry name" value="SOLUTE CARRIER FAMILY 35"/>
    <property type="match status" value="1"/>
</dbReference>
<evidence type="ECO:0000256" key="3">
    <source>
        <dbReference type="ARBA" id="ARBA00010425"/>
    </source>
</evidence>
<feature type="transmembrane region" description="Helical" evidence="9">
    <location>
        <begin position="104"/>
        <end position="126"/>
    </location>
</feature>
<comment type="similarity">
    <text evidence="3">Belongs to the TPT transporter family. SLC35D subfamily.</text>
</comment>
<evidence type="ECO:0000256" key="1">
    <source>
        <dbReference type="ARBA" id="ARBA00003420"/>
    </source>
</evidence>
<evidence type="ECO:0000256" key="8">
    <source>
        <dbReference type="SAM" id="MobiDB-lite"/>
    </source>
</evidence>
<dbReference type="OrthoDB" id="10261634at2759"/>
<dbReference type="GO" id="GO:0005789">
    <property type="term" value="C:endoplasmic reticulum membrane"/>
    <property type="evidence" value="ECO:0007669"/>
    <property type="project" value="UniProtKB-SubCell"/>
</dbReference>
<organism evidence="11 12">
    <name type="scientific">Venturia effusa</name>
    <dbReference type="NCBI Taxonomy" id="50376"/>
    <lineage>
        <taxon>Eukaryota</taxon>
        <taxon>Fungi</taxon>
        <taxon>Dikarya</taxon>
        <taxon>Ascomycota</taxon>
        <taxon>Pezizomycotina</taxon>
        <taxon>Dothideomycetes</taxon>
        <taxon>Pleosporomycetidae</taxon>
        <taxon>Venturiales</taxon>
        <taxon>Venturiaceae</taxon>
        <taxon>Venturia</taxon>
    </lineage>
</organism>
<dbReference type="Pfam" id="PF03151">
    <property type="entry name" value="TPT"/>
    <property type="match status" value="1"/>
</dbReference>
<keyword evidence="6 9" id="KW-1133">Transmembrane helix</keyword>
<dbReference type="InterPro" id="IPR050186">
    <property type="entry name" value="TPT_transporter"/>
</dbReference>
<evidence type="ECO:0000313" key="11">
    <source>
        <dbReference type="EMBL" id="QDS68563.1"/>
    </source>
</evidence>
<accession>A0A517KYV3</accession>
<feature type="transmembrane region" description="Helical" evidence="9">
    <location>
        <begin position="218"/>
        <end position="239"/>
    </location>
</feature>
<keyword evidence="7 9" id="KW-0472">Membrane</keyword>
<evidence type="ECO:0000256" key="2">
    <source>
        <dbReference type="ARBA" id="ARBA00004477"/>
    </source>
</evidence>
<feature type="transmembrane region" description="Helical" evidence="9">
    <location>
        <begin position="289"/>
        <end position="306"/>
    </location>
</feature>
<name>A0A517KYV3_9PEZI</name>
<feature type="transmembrane region" description="Helical" evidence="9">
    <location>
        <begin position="313"/>
        <end position="338"/>
    </location>
</feature>
<feature type="transmembrane region" description="Helical" evidence="9">
    <location>
        <begin position="344"/>
        <end position="361"/>
    </location>
</feature>
<evidence type="ECO:0000256" key="6">
    <source>
        <dbReference type="ARBA" id="ARBA00022989"/>
    </source>
</evidence>
<feature type="compositionally biased region" description="Polar residues" evidence="8">
    <location>
        <begin position="11"/>
        <end position="22"/>
    </location>
</feature>
<comment type="subcellular location">
    <subcellularLocation>
        <location evidence="2">Endoplasmic reticulum membrane</location>
        <topology evidence="2">Multi-pass membrane protein</topology>
    </subcellularLocation>
</comment>
<reference evidence="11 12" key="1">
    <citation type="submission" date="2019-07" db="EMBL/GenBank/DDBJ databases">
        <title>Finished genome of Venturia effusa.</title>
        <authorList>
            <person name="Young C.A."/>
            <person name="Cox M.P."/>
            <person name="Ganley A.R.D."/>
            <person name="David W.J."/>
        </authorList>
    </citation>
    <scope>NUCLEOTIDE SEQUENCE [LARGE SCALE GENOMIC DNA]</scope>
    <source>
        <strain evidence="12">albino</strain>
    </source>
</reference>
<proteinExistence type="inferred from homology"/>
<dbReference type="Proteomes" id="UP000316270">
    <property type="component" value="Chromosome 2"/>
</dbReference>
<comment type="subunit">
    <text evidence="4">Homooligomer.</text>
</comment>
<feature type="transmembrane region" description="Helical" evidence="9">
    <location>
        <begin position="76"/>
        <end position="92"/>
    </location>
</feature>
<keyword evidence="5 9" id="KW-0812">Transmembrane</keyword>
<dbReference type="EMBL" id="CP042186">
    <property type="protein sequence ID" value="QDS68563.1"/>
    <property type="molecule type" value="Genomic_DNA"/>
</dbReference>
<dbReference type="InterPro" id="IPR004853">
    <property type="entry name" value="Sugar_P_trans_dom"/>
</dbReference>
<evidence type="ECO:0000259" key="10">
    <source>
        <dbReference type="Pfam" id="PF03151"/>
    </source>
</evidence>
<sequence length="371" mass="40481">MAEPLPRCSADTPQEWSISSTHSESDDTLLDEEMSYQNLYKLEDLEAQPNANGDFKDKTTVSPVAAEYTIATQKKLIYLSVYFGLNLGLTLYNKALLGNFHFPWLLTAFHAASASLGCFVLESRGYVKPTKLGTHETLVLVAFSFLFTINIAISNVSLAMVSVPFHQIMRSTTPVFAILIHRIMFSRSYSTSTYLSLVPLTVGVGLCTYGDYYFTPVGFIYTLAGTILAATKTIVTNRLMTGTLALPALEILLRMSPLAALQSLFLAHYTGELKVFVEWVEAGHLTNSMILALVGNGTIAFLLNVSSFQTNKLAGALTITVCGNLKQCLTIVCGIVLFHVKVGPLNALGMVFALLGAALYSKVELKRKMQG</sequence>
<evidence type="ECO:0000256" key="7">
    <source>
        <dbReference type="ARBA" id="ARBA00023136"/>
    </source>
</evidence>
<gene>
    <name evidence="11" type="ORF">FKW77_000362</name>
</gene>
<comment type="function">
    <text evidence="1">Involved in the import of GDP-mannose from the cytoplasm into the Golgi lumen.</text>
</comment>